<accession>A0A6M1SYI3</accession>
<comment type="caution">
    <text evidence="1">The sequence shown here is derived from an EMBL/GenBank/DDBJ whole genome shotgun (WGS) entry which is preliminary data.</text>
</comment>
<dbReference type="AlphaFoldDB" id="A0A6M1SYI3"/>
<protein>
    <submittedName>
        <fullName evidence="1">Uncharacterized protein</fullName>
    </submittedName>
</protein>
<proteinExistence type="predicted"/>
<gene>
    <name evidence="1" type="ORF">G3570_16020</name>
</gene>
<dbReference type="RefSeq" id="WP_165143884.1">
    <property type="nucleotide sequence ID" value="NZ_JAALLT010000007.1"/>
</dbReference>
<organism evidence="1 2">
    <name type="scientific">Halalkalibaculum roseum</name>
    <dbReference type="NCBI Taxonomy" id="2709311"/>
    <lineage>
        <taxon>Bacteria</taxon>
        <taxon>Pseudomonadati</taxon>
        <taxon>Balneolota</taxon>
        <taxon>Balneolia</taxon>
        <taxon>Balneolales</taxon>
        <taxon>Balneolaceae</taxon>
        <taxon>Halalkalibaculum</taxon>
    </lineage>
</organism>
<evidence type="ECO:0000313" key="2">
    <source>
        <dbReference type="Proteomes" id="UP000473278"/>
    </source>
</evidence>
<dbReference type="EMBL" id="JAALLT010000007">
    <property type="protein sequence ID" value="NGP78150.1"/>
    <property type="molecule type" value="Genomic_DNA"/>
</dbReference>
<reference evidence="1 2" key="1">
    <citation type="submission" date="2020-02" db="EMBL/GenBank/DDBJ databases">
        <title>Balneolaceae bacterium YR4-1, complete genome.</title>
        <authorList>
            <person name="Li Y."/>
            <person name="Wu S."/>
        </authorList>
    </citation>
    <scope>NUCLEOTIDE SEQUENCE [LARGE SCALE GENOMIC DNA]</scope>
    <source>
        <strain evidence="1 2">YR4-1</strain>
    </source>
</reference>
<name>A0A6M1SYI3_9BACT</name>
<evidence type="ECO:0000313" key="1">
    <source>
        <dbReference type="EMBL" id="NGP78150.1"/>
    </source>
</evidence>
<dbReference type="Proteomes" id="UP000473278">
    <property type="component" value="Unassembled WGS sequence"/>
</dbReference>
<sequence length="451" mass="53730">MKKMYEVPGFYQNRPGKVIELCEYLTKVMNEIHGTGYSFRFWVILLEDYAWLCVNRELQMSEQIIRSRPAITPINGWELPNWKDRWRERVRQMAKAFYKGNSMNKINNILEVNKNICVGIRGKELERFGLGTYCPAYYNISSFILDTGLRKKLKSIAESEDSIFRKNVILQLPRYYVEDFKKNISKINLFEPHKKIFHAEHLSGMMDLIIALYLEHGAKYYLYQLGCNFGEKVGSPSPITYIKIDKLRTFGWKIHDKDEPHVAYRLEQFSRCYKEYKTNEHYDICIVYNQVNIANKKSYKKISELFFKKIEYKKYPDIILRPRGYTRKMNNSGQLRYLNKPERISIDRGMRPIHELVKASRVMVHLNIPSTNFLECVYVNHPVVAICNVDNPTEIVKPYYRFFKEMHVFHDNMESLVEHLNSVDLGSWWEKVTGYPMYKEFKHKFARKVKN</sequence>
<keyword evidence="2" id="KW-1185">Reference proteome</keyword>